<organism evidence="1 2">
    <name type="scientific">Trichinella zimbabwensis</name>
    <dbReference type="NCBI Taxonomy" id="268475"/>
    <lineage>
        <taxon>Eukaryota</taxon>
        <taxon>Metazoa</taxon>
        <taxon>Ecdysozoa</taxon>
        <taxon>Nematoda</taxon>
        <taxon>Enoplea</taxon>
        <taxon>Dorylaimia</taxon>
        <taxon>Trichinellida</taxon>
        <taxon>Trichinellidae</taxon>
        <taxon>Trichinella</taxon>
    </lineage>
</organism>
<protein>
    <submittedName>
        <fullName evidence="1">Uncharacterized protein</fullName>
    </submittedName>
</protein>
<dbReference type="EMBL" id="JYDP01001084">
    <property type="protein sequence ID" value="KRY98945.1"/>
    <property type="molecule type" value="Genomic_DNA"/>
</dbReference>
<accession>A0A0V1GLH9</accession>
<comment type="caution">
    <text evidence="1">The sequence shown here is derived from an EMBL/GenBank/DDBJ whole genome shotgun (WGS) entry which is preliminary data.</text>
</comment>
<sequence>MLITKENHERKYLCLCNETYCFYLQSTNLN</sequence>
<name>A0A0V1GLH9_9BILA</name>
<keyword evidence="2" id="KW-1185">Reference proteome</keyword>
<reference evidence="1 2" key="1">
    <citation type="submission" date="2015-01" db="EMBL/GenBank/DDBJ databases">
        <title>Evolution of Trichinella species and genotypes.</title>
        <authorList>
            <person name="Korhonen P.K."/>
            <person name="Edoardo P."/>
            <person name="Giuseppe L.R."/>
            <person name="Gasser R.B."/>
        </authorList>
    </citation>
    <scope>NUCLEOTIDE SEQUENCE [LARGE SCALE GENOMIC DNA]</scope>
    <source>
        <strain evidence="1">ISS1029</strain>
    </source>
</reference>
<dbReference type="AlphaFoldDB" id="A0A0V1GLH9"/>
<gene>
    <name evidence="1" type="ORF">T11_5231</name>
</gene>
<evidence type="ECO:0000313" key="2">
    <source>
        <dbReference type="Proteomes" id="UP000055024"/>
    </source>
</evidence>
<dbReference type="Proteomes" id="UP000055024">
    <property type="component" value="Unassembled WGS sequence"/>
</dbReference>
<evidence type="ECO:0000313" key="1">
    <source>
        <dbReference type="EMBL" id="KRY98945.1"/>
    </source>
</evidence>
<proteinExistence type="predicted"/>